<accession>A0A075ASS1</accession>
<dbReference type="PANTHER" id="PTHR10677:SF3">
    <property type="entry name" value="FI07626P-RELATED"/>
    <property type="match status" value="1"/>
</dbReference>
<dbReference type="AlphaFoldDB" id="A0A075ASS1"/>
<dbReference type="SMART" id="SM00213">
    <property type="entry name" value="UBQ"/>
    <property type="match status" value="1"/>
</dbReference>
<feature type="region of interest" description="Disordered" evidence="1">
    <location>
        <begin position="78"/>
        <end position="109"/>
    </location>
</feature>
<evidence type="ECO:0000256" key="1">
    <source>
        <dbReference type="SAM" id="MobiDB-lite"/>
    </source>
</evidence>
<dbReference type="STRING" id="988480.A0A075ASS1"/>
<evidence type="ECO:0000259" key="2">
    <source>
        <dbReference type="PROSITE" id="PS50030"/>
    </source>
</evidence>
<reference evidence="4 5" key="1">
    <citation type="journal article" date="2013" name="Curr. Biol.">
        <title>Shared signatures of parasitism and phylogenomics unite Cryptomycota and microsporidia.</title>
        <authorList>
            <person name="James T.Y."/>
            <person name="Pelin A."/>
            <person name="Bonen L."/>
            <person name="Ahrendt S."/>
            <person name="Sain D."/>
            <person name="Corradi N."/>
            <person name="Stajich J.E."/>
        </authorList>
    </citation>
    <scope>NUCLEOTIDE SEQUENCE [LARGE SCALE GENOMIC DNA]</scope>
    <source>
        <strain evidence="4 5">CSF55</strain>
    </source>
</reference>
<dbReference type="SMART" id="SM00165">
    <property type="entry name" value="UBA"/>
    <property type="match status" value="1"/>
</dbReference>
<dbReference type="PROSITE" id="PS50030">
    <property type="entry name" value="UBA"/>
    <property type="match status" value="1"/>
</dbReference>
<dbReference type="Pfam" id="PF00627">
    <property type="entry name" value="UBA"/>
    <property type="match status" value="1"/>
</dbReference>
<feature type="domain" description="Ubiquitin-like" evidence="3">
    <location>
        <begin position="1"/>
        <end position="70"/>
    </location>
</feature>
<dbReference type="FunFam" id="1.10.8.10:FF:000079">
    <property type="entry name" value="Ubiquitin family protein"/>
    <property type="match status" value="1"/>
</dbReference>
<dbReference type="EMBL" id="KE561071">
    <property type="protein sequence ID" value="EPZ33205.1"/>
    <property type="molecule type" value="Genomic_DNA"/>
</dbReference>
<organism evidence="4 5">
    <name type="scientific">Rozella allomycis (strain CSF55)</name>
    <dbReference type="NCBI Taxonomy" id="988480"/>
    <lineage>
        <taxon>Eukaryota</taxon>
        <taxon>Fungi</taxon>
        <taxon>Fungi incertae sedis</taxon>
        <taxon>Cryptomycota</taxon>
        <taxon>Cryptomycota incertae sedis</taxon>
        <taxon>Rozella</taxon>
    </lineage>
</organism>
<dbReference type="PANTHER" id="PTHR10677">
    <property type="entry name" value="UBIQUILIN"/>
    <property type="match status" value="1"/>
</dbReference>
<dbReference type="HOGENOM" id="CLU_024293_0_1_1"/>
<dbReference type="OMA" id="KCAEHVD"/>
<dbReference type="GO" id="GO:0006511">
    <property type="term" value="P:ubiquitin-dependent protein catabolic process"/>
    <property type="evidence" value="ECO:0007669"/>
    <property type="project" value="TreeGrafter"/>
</dbReference>
<dbReference type="PROSITE" id="PS50053">
    <property type="entry name" value="UBIQUITIN_2"/>
    <property type="match status" value="1"/>
</dbReference>
<evidence type="ECO:0000313" key="4">
    <source>
        <dbReference type="EMBL" id="EPZ33205.1"/>
    </source>
</evidence>
<name>A0A075ASS1_ROZAC</name>
<dbReference type="InterPro" id="IPR015496">
    <property type="entry name" value="Ubiquilin"/>
</dbReference>
<dbReference type="Gene3D" id="1.10.8.10">
    <property type="entry name" value="DNA helicase RuvA subunit, C-terminal domain"/>
    <property type="match status" value="1"/>
</dbReference>
<proteinExistence type="predicted"/>
<dbReference type="InterPro" id="IPR019956">
    <property type="entry name" value="Ubiquitin_dom"/>
</dbReference>
<evidence type="ECO:0000259" key="3">
    <source>
        <dbReference type="PROSITE" id="PS50053"/>
    </source>
</evidence>
<dbReference type="SMART" id="SM00727">
    <property type="entry name" value="STI1"/>
    <property type="match status" value="2"/>
</dbReference>
<dbReference type="OrthoDB" id="267397at2759"/>
<feature type="domain" description="UBA" evidence="2">
    <location>
        <begin position="262"/>
        <end position="304"/>
    </location>
</feature>
<keyword evidence="5" id="KW-1185">Reference proteome</keyword>
<dbReference type="InterPro" id="IPR009060">
    <property type="entry name" value="UBA-like_sf"/>
</dbReference>
<dbReference type="Pfam" id="PF00240">
    <property type="entry name" value="ubiquitin"/>
    <property type="match status" value="1"/>
</dbReference>
<evidence type="ECO:0000313" key="5">
    <source>
        <dbReference type="Proteomes" id="UP000030755"/>
    </source>
</evidence>
<feature type="compositionally biased region" description="Low complexity" evidence="1">
    <location>
        <begin position="78"/>
        <end position="107"/>
    </location>
</feature>
<dbReference type="InterPro" id="IPR000626">
    <property type="entry name" value="Ubiquitin-like_dom"/>
</dbReference>
<dbReference type="GO" id="GO:0005829">
    <property type="term" value="C:cytosol"/>
    <property type="evidence" value="ECO:0007669"/>
    <property type="project" value="TreeGrafter"/>
</dbReference>
<dbReference type="CDD" id="cd14399">
    <property type="entry name" value="UBA_PLICs"/>
    <property type="match status" value="1"/>
</dbReference>
<protein>
    <submittedName>
        <fullName evidence="4">Ubiquilin domain-containing protein</fullName>
    </submittedName>
</protein>
<sequence>MKVFIKHGNEEKLEIEIDSTDTIATIKQKIKEKANVEPQNQRIIFSGKILKDEDTVQSVKLAEGNTMHLVKLSKPAASASTTTAAPPTVTGPTSVPQSPSAAAPASPGMAQLPNMASLFGGNPGAMPGLNDPGFASMLNNPALLQMSMQMLASNPQMLQTILNSNPQFASLSPEMRQMMSSPEMIRLLSDPNIIQQAMGMNAGMNSFGMGAPPAANPTTPQSPAVGQIPGALGGSGFNPALFQQMMTGMMPPAPPVSNEPPEVRYEVQLRQLNDMGFFDPVNNIRALQATGGNVNSAVEYLLSRNLQ</sequence>
<dbReference type="InterPro" id="IPR006636">
    <property type="entry name" value="STI1_HS-bd"/>
</dbReference>
<gene>
    <name evidence="4" type="ORF">O9G_001174</name>
</gene>
<dbReference type="InterPro" id="IPR015940">
    <property type="entry name" value="UBA"/>
</dbReference>
<dbReference type="GO" id="GO:0031593">
    <property type="term" value="F:polyubiquitin modification-dependent protein binding"/>
    <property type="evidence" value="ECO:0007669"/>
    <property type="project" value="TreeGrafter"/>
</dbReference>
<dbReference type="InterPro" id="IPR029071">
    <property type="entry name" value="Ubiquitin-like_domsf"/>
</dbReference>
<dbReference type="PRINTS" id="PR00348">
    <property type="entry name" value="UBIQUITIN"/>
</dbReference>
<dbReference type="Gene3D" id="3.10.20.90">
    <property type="entry name" value="Phosphatidylinositol 3-kinase Catalytic Subunit, Chain A, domain 1"/>
    <property type="match status" value="1"/>
</dbReference>
<dbReference type="Proteomes" id="UP000030755">
    <property type="component" value="Unassembled WGS sequence"/>
</dbReference>
<dbReference type="SUPFAM" id="SSF54236">
    <property type="entry name" value="Ubiquitin-like"/>
    <property type="match status" value="1"/>
</dbReference>
<dbReference type="SUPFAM" id="SSF46934">
    <property type="entry name" value="UBA-like"/>
    <property type="match status" value="1"/>
</dbReference>